<evidence type="ECO:0000313" key="2">
    <source>
        <dbReference type="Proteomes" id="UP000007485"/>
    </source>
</evidence>
<dbReference type="EMBL" id="CP002529">
    <property type="protein sequence ID" value="ADY02411.1"/>
    <property type="molecule type" value="Genomic_DNA"/>
</dbReference>
<evidence type="ECO:0000313" key="1">
    <source>
        <dbReference type="EMBL" id="ADY02411.1"/>
    </source>
</evidence>
<dbReference type="STRING" id="985053.VMUT_2215"/>
<sequence length="123" mass="14404">MGKVFKFDIKSDIGEKMFGMTRWGTWLILNQITDRIKISELRSKVPLYGAAFDYAISALQMAGLIRVIKEGGEEYVELTDLGKSFKSWYTSYPYSPPAAPWGPGWGWFYGGWHGGRRWWHWWW</sequence>
<dbReference type="HOGENOM" id="CLU_2217201_0_0_2"/>
<dbReference type="Proteomes" id="UP000007485">
    <property type="component" value="Chromosome"/>
</dbReference>
<keyword evidence="2" id="KW-1185">Reference proteome</keyword>
<dbReference type="KEGG" id="vmo:VMUT_2215"/>
<dbReference type="InterPro" id="IPR036388">
    <property type="entry name" value="WH-like_DNA-bd_sf"/>
</dbReference>
<gene>
    <name evidence="1" type="ordered locus">VMUT_2215</name>
</gene>
<dbReference type="AlphaFoldDB" id="F0QXJ6"/>
<proteinExistence type="predicted"/>
<dbReference type="Gene3D" id="1.10.10.10">
    <property type="entry name" value="Winged helix-like DNA-binding domain superfamily/Winged helix DNA-binding domain"/>
    <property type="match status" value="1"/>
</dbReference>
<protein>
    <submittedName>
        <fullName evidence="1">Uncharacterized protein</fullName>
    </submittedName>
</protein>
<dbReference type="eggNOG" id="arCOG01448">
    <property type="taxonomic scope" value="Archaea"/>
</dbReference>
<reference evidence="1 2" key="1">
    <citation type="journal article" date="2011" name="J. Bacteriol.">
        <title>Complete genome sequence of 'Vulcanisaeta moutnovskia' strain 768-28, a novel member of the hyperthermophilic crenarchaeal genus vulcanisaeta.</title>
        <authorList>
            <person name="Gumerov V.M."/>
            <person name="Mardanov A.V."/>
            <person name="Beletsky A.V."/>
            <person name="Prokofeva M.I."/>
            <person name="Bonch-Osmolovskaya E.A."/>
            <person name="Ravin N.V."/>
            <person name="Skryabin K.G."/>
        </authorList>
    </citation>
    <scope>NUCLEOTIDE SEQUENCE [LARGE SCALE GENOMIC DNA]</scope>
    <source>
        <strain evidence="1 2">768-28</strain>
    </source>
</reference>
<organism evidence="1 2">
    <name type="scientific">Vulcanisaeta moutnovskia (strain 768-28)</name>
    <dbReference type="NCBI Taxonomy" id="985053"/>
    <lineage>
        <taxon>Archaea</taxon>
        <taxon>Thermoproteota</taxon>
        <taxon>Thermoprotei</taxon>
        <taxon>Thermoproteales</taxon>
        <taxon>Thermoproteaceae</taxon>
        <taxon>Vulcanisaeta</taxon>
    </lineage>
</organism>
<accession>F0QXJ6</accession>
<name>F0QXJ6_VULM7</name>